<dbReference type="InterPro" id="IPR001750">
    <property type="entry name" value="ND/Mrp_TM"/>
</dbReference>
<feature type="transmembrane region" description="Helical" evidence="7">
    <location>
        <begin position="35"/>
        <end position="53"/>
    </location>
</feature>
<evidence type="ECO:0000313" key="9">
    <source>
        <dbReference type="EMBL" id="AOM81601.1"/>
    </source>
</evidence>
<evidence type="ECO:0000256" key="2">
    <source>
        <dbReference type="ARBA" id="ARBA00009025"/>
    </source>
</evidence>
<accession>A0A1D7QRH4</accession>
<reference evidence="9 10" key="1">
    <citation type="submission" date="2015-08" db="EMBL/GenBank/DDBJ databases">
        <title>The complete genome sequence of Bacillus beveridgei MLTeJB.</title>
        <authorList>
            <person name="Hanson T.E."/>
            <person name="Mesa C."/>
            <person name="Basesman S.M."/>
            <person name="Oremland R.S."/>
        </authorList>
    </citation>
    <scope>NUCLEOTIDE SEQUENCE [LARGE SCALE GENOMIC DNA]</scope>
    <source>
        <strain evidence="9 10">MLTeJB</strain>
    </source>
</reference>
<feature type="transmembrane region" description="Helical" evidence="7">
    <location>
        <begin position="426"/>
        <end position="452"/>
    </location>
</feature>
<comment type="subcellular location">
    <subcellularLocation>
        <location evidence="1">Cell membrane</location>
        <topology evidence="1">Multi-pass membrane protein</topology>
    </subcellularLocation>
    <subcellularLocation>
        <location evidence="6">Membrane</location>
        <topology evidence="6">Multi-pass membrane protein</topology>
    </subcellularLocation>
</comment>
<evidence type="ECO:0000256" key="7">
    <source>
        <dbReference type="SAM" id="Phobius"/>
    </source>
</evidence>
<comment type="similarity">
    <text evidence="2">Belongs to the complex I subunit 4 family.</text>
</comment>
<feature type="transmembrane region" description="Helical" evidence="7">
    <location>
        <begin position="389"/>
        <end position="420"/>
    </location>
</feature>
<evidence type="ECO:0000256" key="3">
    <source>
        <dbReference type="ARBA" id="ARBA00022692"/>
    </source>
</evidence>
<name>A0A1D7QRH4_9BACI</name>
<dbReference type="GO" id="GO:0015990">
    <property type="term" value="P:electron transport coupled proton transport"/>
    <property type="evidence" value="ECO:0007669"/>
    <property type="project" value="TreeGrafter"/>
</dbReference>
<keyword evidence="4 7" id="KW-1133">Transmembrane helix</keyword>
<dbReference type="PRINTS" id="PR01437">
    <property type="entry name" value="NUOXDRDTASE4"/>
</dbReference>
<feature type="transmembrane region" description="Helical" evidence="7">
    <location>
        <begin position="169"/>
        <end position="189"/>
    </location>
</feature>
<dbReference type="PANTHER" id="PTHR43507">
    <property type="entry name" value="NADH-UBIQUINONE OXIDOREDUCTASE CHAIN 4"/>
    <property type="match status" value="1"/>
</dbReference>
<evidence type="ECO:0000256" key="1">
    <source>
        <dbReference type="ARBA" id="ARBA00004651"/>
    </source>
</evidence>
<dbReference type="PANTHER" id="PTHR43507:SF1">
    <property type="entry name" value="NADH-UBIQUINONE OXIDOREDUCTASE CHAIN 4"/>
    <property type="match status" value="1"/>
</dbReference>
<evidence type="ECO:0000256" key="5">
    <source>
        <dbReference type="ARBA" id="ARBA00023136"/>
    </source>
</evidence>
<keyword evidence="5 7" id="KW-0472">Membrane</keyword>
<feature type="domain" description="NADH:quinone oxidoreductase/Mrp antiporter transmembrane" evidence="8">
    <location>
        <begin position="133"/>
        <end position="434"/>
    </location>
</feature>
<dbReference type="GO" id="GO:0003954">
    <property type="term" value="F:NADH dehydrogenase activity"/>
    <property type="evidence" value="ECO:0007669"/>
    <property type="project" value="TreeGrafter"/>
</dbReference>
<keyword evidence="9" id="KW-0830">Ubiquinone</keyword>
<proteinExistence type="inferred from homology"/>
<dbReference type="GO" id="GO:0042773">
    <property type="term" value="P:ATP synthesis coupled electron transport"/>
    <property type="evidence" value="ECO:0007669"/>
    <property type="project" value="InterPro"/>
</dbReference>
<dbReference type="RefSeq" id="WP_069363760.1">
    <property type="nucleotide sequence ID" value="NZ_CP012502.1"/>
</dbReference>
<dbReference type="NCBIfam" id="TIGR01972">
    <property type="entry name" value="NDH_I_M"/>
    <property type="match status" value="1"/>
</dbReference>
<dbReference type="Pfam" id="PF00361">
    <property type="entry name" value="Proton_antipo_M"/>
    <property type="match status" value="1"/>
</dbReference>
<feature type="transmembrane region" description="Helical" evidence="7">
    <location>
        <begin position="140"/>
        <end position="157"/>
    </location>
</feature>
<feature type="transmembrane region" description="Helical" evidence="7">
    <location>
        <begin position="289"/>
        <end position="312"/>
    </location>
</feature>
<dbReference type="KEGG" id="bbev:BBEV_0206"/>
<feature type="transmembrane region" description="Helical" evidence="7">
    <location>
        <begin position="227"/>
        <end position="249"/>
    </location>
</feature>
<dbReference type="InterPro" id="IPR003918">
    <property type="entry name" value="NADH_UbQ_OxRdtase"/>
</dbReference>
<evidence type="ECO:0000256" key="4">
    <source>
        <dbReference type="ARBA" id="ARBA00022989"/>
    </source>
</evidence>
<keyword evidence="9" id="KW-0560">Oxidoreductase</keyword>
<dbReference type="PATRIC" id="fig|632773.3.peg.221"/>
<dbReference type="EMBL" id="CP012502">
    <property type="protein sequence ID" value="AOM81601.1"/>
    <property type="molecule type" value="Genomic_DNA"/>
</dbReference>
<keyword evidence="10" id="KW-1185">Reference proteome</keyword>
<dbReference type="GO" id="GO:0048039">
    <property type="term" value="F:ubiquinone binding"/>
    <property type="evidence" value="ECO:0007669"/>
    <property type="project" value="TreeGrafter"/>
</dbReference>
<feature type="transmembrane region" description="Helical" evidence="7">
    <location>
        <begin position="319"/>
        <end position="339"/>
    </location>
</feature>
<dbReference type="GO" id="GO:0008137">
    <property type="term" value="F:NADH dehydrogenase (ubiquinone) activity"/>
    <property type="evidence" value="ECO:0007669"/>
    <property type="project" value="InterPro"/>
</dbReference>
<dbReference type="AlphaFoldDB" id="A0A1D7QRH4"/>
<dbReference type="EC" id="1.6.5.3" evidence="9"/>
<dbReference type="InterPro" id="IPR010227">
    <property type="entry name" value="NADH_Q_OxRdtase_chainM/4"/>
</dbReference>
<evidence type="ECO:0000256" key="6">
    <source>
        <dbReference type="RuleBase" id="RU000320"/>
    </source>
</evidence>
<feature type="transmembrane region" description="Helical" evidence="7">
    <location>
        <begin position="89"/>
        <end position="109"/>
    </location>
</feature>
<feature type="transmembrane region" description="Helical" evidence="7">
    <location>
        <begin position="116"/>
        <end position="134"/>
    </location>
</feature>
<feature type="transmembrane region" description="Helical" evidence="7">
    <location>
        <begin position="345"/>
        <end position="368"/>
    </location>
</feature>
<organism evidence="9 10">
    <name type="scientific">Salisediminibacterium beveridgei</name>
    <dbReference type="NCBI Taxonomy" id="632773"/>
    <lineage>
        <taxon>Bacteria</taxon>
        <taxon>Bacillati</taxon>
        <taxon>Bacillota</taxon>
        <taxon>Bacilli</taxon>
        <taxon>Bacillales</taxon>
        <taxon>Bacillaceae</taxon>
        <taxon>Salisediminibacterium</taxon>
    </lineage>
</organism>
<protein>
    <submittedName>
        <fullName evidence="9">NADH-ubiquinone oxidoreductase chain M</fullName>
        <ecNumber evidence="9">1.6.5.3</ecNumber>
    </submittedName>
</protein>
<dbReference type="OrthoDB" id="9811718at2"/>
<gene>
    <name evidence="9" type="primary">nuoM</name>
    <name evidence="9" type="ORF">BBEV_0206</name>
</gene>
<evidence type="ECO:0000313" key="10">
    <source>
        <dbReference type="Proteomes" id="UP000094463"/>
    </source>
</evidence>
<feature type="transmembrane region" description="Helical" evidence="7">
    <location>
        <begin position="473"/>
        <end position="494"/>
    </location>
</feature>
<dbReference type="GO" id="GO:0005886">
    <property type="term" value="C:plasma membrane"/>
    <property type="evidence" value="ECO:0007669"/>
    <property type="project" value="UniProtKB-SubCell"/>
</dbReference>
<dbReference type="Proteomes" id="UP000094463">
    <property type="component" value="Chromosome"/>
</dbReference>
<dbReference type="STRING" id="632773.BBEV_0206"/>
<feature type="transmembrane region" description="Helical" evidence="7">
    <location>
        <begin position="256"/>
        <end position="277"/>
    </location>
</feature>
<sequence>MIGNLLIWLIVLPLVGALILLAIPSEQKNAIRSIATVMSGVVLVLSLVIWGSFDRAVSGMQPDMYMVYEWFNLGFLQINFEIGVDGLSMPLIVLTTIVTTFSLFASFSIEKRVKEFYIWTMVLLSGMLGVFVALDMFLFFLFFELTLIPMFFLIGIWGGKLREYASFKFLVYTGLGSGIMFLTFIAIFVKGAEAMMFQETSFSMIRLAEIYANPANPDVLTGGVKGAMFLFLFLAFAIKLPVFPFHTWLPNAHVQAPTAASMILAGVLLKMGGYGLIRVGFGILPDQAARFATLIAILGVVNIIYGALLALVQTDLKSLVAYSSISHMGIVLLGIASFTEAGMQGAIFQLVSHGFISALLFFMVGAIYERTKTRTISELGGLSKSVPILAGFMLAAAMASVGLPGLSGFVSELLAFIGIFGASADLIPAATLLGVIGALGIILTAAYLLWAMQRTTFGPMKEKYAELKDARPMEYVPMVGLFVFIILIGVYPYLLSDVINTTVIDLVSKIGG</sequence>
<evidence type="ECO:0000259" key="8">
    <source>
        <dbReference type="Pfam" id="PF00361"/>
    </source>
</evidence>
<feature type="transmembrane region" description="Helical" evidence="7">
    <location>
        <begin position="6"/>
        <end position="23"/>
    </location>
</feature>
<keyword evidence="3 6" id="KW-0812">Transmembrane</keyword>